<keyword evidence="2" id="KW-1185">Reference proteome</keyword>
<sequence>MLMWARKRTYAWRGWDEPDLVNTATVAFHRNHLDATGVQECPHYAARWELITDSHWITREITIEVAGNGWGRTLRLVRRRNGQWRDKATTSGTQPSGLASPGIAPDTDLSAALDCDLEQCPLTCTMPIRRLGLLEGAVPSTNLIVARVELPSLHVTASEQHYASVDAHCVAHGVDAGADVVVGVDAEAVVTDYPQVARRVGN</sequence>
<proteinExistence type="predicted"/>
<evidence type="ECO:0000313" key="2">
    <source>
        <dbReference type="Proteomes" id="UP000053711"/>
    </source>
</evidence>
<name>A0ACB4UM42_9ACTN</name>
<gene>
    <name evidence="1" type="ORF">H640_07915</name>
</gene>
<accession>A0ACB4UM42</accession>
<reference evidence="1 2" key="1">
    <citation type="journal article" date="2013" name="BMC Genomics">
        <title>Comparative genomics reveals distinct host-interacting traits of three major human-associated propionibacteria.</title>
        <authorList>
            <person name="Mak T.N."/>
            <person name="Schmid M."/>
            <person name="Brzuszkiewicz E."/>
            <person name="Zeng G."/>
            <person name="Meyer R."/>
            <person name="Sfanos K.S."/>
            <person name="Brinkmann V."/>
            <person name="Meyer T.F."/>
            <person name="Bruggemann H."/>
        </authorList>
    </citation>
    <scope>NUCLEOTIDE SEQUENCE [LARGE SCALE GENOMIC DNA]</scope>
    <source>
        <strain evidence="1 2">TM11</strain>
    </source>
</reference>
<protein>
    <submittedName>
        <fullName evidence="1">Uncharacterized protein</fullName>
    </submittedName>
</protein>
<evidence type="ECO:0000313" key="1">
    <source>
        <dbReference type="EMBL" id="ERF63876.1"/>
    </source>
</evidence>
<comment type="caution">
    <text evidence="1">The sequence shown here is derived from an EMBL/GenBank/DDBJ whole genome shotgun (WGS) entry which is preliminary data.</text>
</comment>
<dbReference type="EMBL" id="AOST01000070">
    <property type="protein sequence ID" value="ERF63876.1"/>
    <property type="molecule type" value="Genomic_DNA"/>
</dbReference>
<organism evidence="1 2">
    <name type="scientific">Cutibacterium granulosum TM11</name>
    <dbReference type="NCBI Taxonomy" id="1292373"/>
    <lineage>
        <taxon>Bacteria</taxon>
        <taxon>Bacillati</taxon>
        <taxon>Actinomycetota</taxon>
        <taxon>Actinomycetes</taxon>
        <taxon>Propionibacteriales</taxon>
        <taxon>Propionibacteriaceae</taxon>
        <taxon>Cutibacterium</taxon>
    </lineage>
</organism>
<dbReference type="Proteomes" id="UP000053711">
    <property type="component" value="Unassembled WGS sequence"/>
</dbReference>